<dbReference type="PROSITE" id="PS50110">
    <property type="entry name" value="RESPONSE_REGULATORY"/>
    <property type="match status" value="1"/>
</dbReference>
<feature type="domain" description="Response regulatory" evidence="2">
    <location>
        <begin position="12"/>
        <end position="123"/>
    </location>
</feature>
<name>A0A6L7GJ06_9SPHN</name>
<keyword evidence="4" id="KW-1185">Reference proteome</keyword>
<gene>
    <name evidence="3" type="ORF">GRI44_09035</name>
</gene>
<sequence>MQNETSETSEICVLVVEDEVLVAWDETQTLEDAGYKVIGPAHCLESAQALATSEELSAAVLDVNLGRDTVWSVADTLRARGVPVAFVTADLHHPELGTRFADIPRLTKPISDTELLQVVETIIAASS</sequence>
<proteinExistence type="predicted"/>
<protein>
    <submittedName>
        <fullName evidence="3">Response regulator</fullName>
    </submittedName>
</protein>
<evidence type="ECO:0000259" key="2">
    <source>
        <dbReference type="PROSITE" id="PS50110"/>
    </source>
</evidence>
<dbReference type="Gene3D" id="3.40.50.2300">
    <property type="match status" value="1"/>
</dbReference>
<dbReference type="EMBL" id="WTYU01000002">
    <property type="protein sequence ID" value="MXP14888.1"/>
    <property type="molecule type" value="Genomic_DNA"/>
</dbReference>
<dbReference type="SMART" id="SM00448">
    <property type="entry name" value="REC"/>
    <property type="match status" value="1"/>
</dbReference>
<dbReference type="AlphaFoldDB" id="A0A6L7GJ06"/>
<accession>A0A6L7GJ06</accession>
<evidence type="ECO:0000313" key="4">
    <source>
        <dbReference type="Proteomes" id="UP000473531"/>
    </source>
</evidence>
<dbReference type="OrthoDB" id="7471842at2"/>
<evidence type="ECO:0000313" key="3">
    <source>
        <dbReference type="EMBL" id="MXP14888.1"/>
    </source>
</evidence>
<feature type="modified residue" description="4-aspartylphosphate" evidence="1">
    <location>
        <position position="62"/>
    </location>
</feature>
<dbReference type="InterPro" id="IPR001789">
    <property type="entry name" value="Sig_transdc_resp-reg_receiver"/>
</dbReference>
<organism evidence="3 4">
    <name type="scientific">Allopontixanthobacter confluentis</name>
    <dbReference type="NCBI Taxonomy" id="1849021"/>
    <lineage>
        <taxon>Bacteria</taxon>
        <taxon>Pseudomonadati</taxon>
        <taxon>Pseudomonadota</taxon>
        <taxon>Alphaproteobacteria</taxon>
        <taxon>Sphingomonadales</taxon>
        <taxon>Erythrobacteraceae</taxon>
        <taxon>Allopontixanthobacter</taxon>
    </lineage>
</organism>
<dbReference type="Pfam" id="PF00072">
    <property type="entry name" value="Response_reg"/>
    <property type="match status" value="1"/>
</dbReference>
<dbReference type="RefSeq" id="WP_160601490.1">
    <property type="nucleotide sequence ID" value="NZ_WTYU01000002.1"/>
</dbReference>
<dbReference type="GO" id="GO:0000160">
    <property type="term" value="P:phosphorelay signal transduction system"/>
    <property type="evidence" value="ECO:0007669"/>
    <property type="project" value="InterPro"/>
</dbReference>
<reference evidence="3 4" key="1">
    <citation type="submission" date="2019-12" db="EMBL/GenBank/DDBJ databases">
        <title>Genomic-based taxomic classification of the family Erythrobacteraceae.</title>
        <authorList>
            <person name="Xu L."/>
        </authorList>
    </citation>
    <scope>NUCLEOTIDE SEQUENCE [LARGE SCALE GENOMIC DNA]</scope>
    <source>
        <strain evidence="3 4">KCTC 52259</strain>
    </source>
</reference>
<dbReference type="Proteomes" id="UP000473531">
    <property type="component" value="Unassembled WGS sequence"/>
</dbReference>
<comment type="caution">
    <text evidence="3">The sequence shown here is derived from an EMBL/GenBank/DDBJ whole genome shotgun (WGS) entry which is preliminary data.</text>
</comment>
<evidence type="ECO:0000256" key="1">
    <source>
        <dbReference type="PROSITE-ProRule" id="PRU00169"/>
    </source>
</evidence>
<dbReference type="InterPro" id="IPR011006">
    <property type="entry name" value="CheY-like_superfamily"/>
</dbReference>
<keyword evidence="1" id="KW-0597">Phosphoprotein</keyword>
<dbReference type="SUPFAM" id="SSF52172">
    <property type="entry name" value="CheY-like"/>
    <property type="match status" value="1"/>
</dbReference>